<dbReference type="PATRIC" id="fig|1304281.5.peg.2995"/>
<keyword evidence="3" id="KW-1185">Reference proteome</keyword>
<name>A0A0J7IWH8_9FLAO</name>
<dbReference type="Proteomes" id="UP000035900">
    <property type="component" value="Unassembled WGS sequence"/>
</dbReference>
<dbReference type="AlphaFoldDB" id="A0A0J7IWH8"/>
<comment type="caution">
    <text evidence="2">The sequence shown here is derived from an EMBL/GenBank/DDBJ whole genome shotgun (WGS) entry which is preliminary data.</text>
</comment>
<keyword evidence="1" id="KW-0472">Membrane</keyword>
<evidence type="ECO:0000313" key="2">
    <source>
        <dbReference type="EMBL" id="KMQ70149.1"/>
    </source>
</evidence>
<evidence type="ECO:0000256" key="1">
    <source>
        <dbReference type="SAM" id="Phobius"/>
    </source>
</evidence>
<feature type="transmembrane region" description="Helical" evidence="1">
    <location>
        <begin position="103"/>
        <end position="126"/>
    </location>
</feature>
<evidence type="ECO:0000313" key="3">
    <source>
        <dbReference type="Proteomes" id="UP000035900"/>
    </source>
</evidence>
<protein>
    <submittedName>
        <fullName evidence="2">Uncharacterized protein</fullName>
    </submittedName>
</protein>
<accession>A0A0J7IWH8</accession>
<proteinExistence type="predicted"/>
<feature type="non-terminal residue" evidence="2">
    <location>
        <position position="1"/>
    </location>
</feature>
<keyword evidence="1" id="KW-0812">Transmembrane</keyword>
<dbReference type="EMBL" id="LFNG01000029">
    <property type="protein sequence ID" value="KMQ70149.1"/>
    <property type="molecule type" value="Genomic_DNA"/>
</dbReference>
<keyword evidence="1" id="KW-1133">Transmembrane helix</keyword>
<organism evidence="2 3">
    <name type="scientific">Chryseobacterium koreense CCUG 49689</name>
    <dbReference type="NCBI Taxonomy" id="1304281"/>
    <lineage>
        <taxon>Bacteria</taxon>
        <taxon>Pseudomonadati</taxon>
        <taxon>Bacteroidota</taxon>
        <taxon>Flavobacteriia</taxon>
        <taxon>Flavobacteriales</taxon>
        <taxon>Weeksellaceae</taxon>
        <taxon>Chryseobacterium group</taxon>
        <taxon>Chryseobacterium</taxon>
    </lineage>
</organism>
<sequence>TMNGHTKHWTLKPHRNMKPHKGFLRHRLLKYSSEKSTAKSSAFENYISSANLSLSGLSYARKLPIKLCFMLICPAEPDSVSVGRCKFQLKKLYLQIVKKVDHLPYYVGILYYCVGLCFFKKLTLFLNDKLDRDRHLNLKP</sequence>
<gene>
    <name evidence="2" type="ORF">ACM44_13820</name>
</gene>
<reference evidence="2 3" key="1">
    <citation type="journal article" date="2004" name="Int. J. Syst. Evol. Microbiol.">
        <title>Kaistella koreensis gen. nov., sp. nov., a novel member of the Chryseobacterium-Bergeyella-Riemerella branch.</title>
        <authorList>
            <person name="Kim M.K."/>
            <person name="Im W.T."/>
            <person name="Shin Y.K."/>
            <person name="Lim J.H."/>
            <person name="Kim S.H."/>
            <person name="Lee B.C."/>
            <person name="Park M.Y."/>
            <person name="Lee K.Y."/>
            <person name="Lee S.T."/>
        </authorList>
    </citation>
    <scope>NUCLEOTIDE SEQUENCE [LARGE SCALE GENOMIC DNA]</scope>
    <source>
        <strain evidence="2 3">CCUG 49689</strain>
    </source>
</reference>
<dbReference type="STRING" id="1304281.ACM44_13820"/>